<keyword evidence="8" id="KW-1185">Reference proteome</keyword>
<feature type="transmembrane region" description="Helical" evidence="6">
    <location>
        <begin position="219"/>
        <end position="239"/>
    </location>
</feature>
<gene>
    <name evidence="7" type="ORF">IWZ03DRAFT_22598</name>
</gene>
<evidence type="ECO:0000313" key="7">
    <source>
        <dbReference type="EMBL" id="KAK7524326.1"/>
    </source>
</evidence>
<feature type="region of interest" description="Disordered" evidence="5">
    <location>
        <begin position="784"/>
        <end position="878"/>
    </location>
</feature>
<evidence type="ECO:0000256" key="4">
    <source>
        <dbReference type="ARBA" id="ARBA00023136"/>
    </source>
</evidence>
<feature type="region of interest" description="Disordered" evidence="5">
    <location>
        <begin position="729"/>
        <end position="753"/>
    </location>
</feature>
<name>A0ABR1L1A2_9PEZI</name>
<keyword evidence="4 6" id="KW-0472">Membrane</keyword>
<feature type="transmembrane region" description="Helical" evidence="6">
    <location>
        <begin position="380"/>
        <end position="400"/>
    </location>
</feature>
<protein>
    <submittedName>
        <fullName evidence="7">Magnesium transporter NIPA-domain-containing protein</fullName>
    </submittedName>
</protein>
<comment type="caution">
    <text evidence="7">The sequence shown here is derived from an EMBL/GenBank/DDBJ whole genome shotgun (WGS) entry which is preliminary data.</text>
</comment>
<sequence>MIIPTAVQRPLQHASAVTLASLAVASPYYVNPNPASPLPTRPRFAFLDRPSDEGDQNGDWASLIGIVTAIVGNILISFALNTQKYAHLRLGREANQHRRVSQKGTPQGAGQKYAKAKRKLRGSTGSIRRPDWKVGDEAQESDPLLSDNHGYDRRSIDSDYTPGEGEDSDSSLEDQAEALRRPKKKASYLSSPYWWLGIVLMTVGEAGNFLAYGFAPASIVSPLGVVALISNCIIAPFMLKEPFRMRDLAGVLIAIGGVVTVVLSANDNNPKLGPDEIWQLIKTWEFETYLGITIFLIISLMFASKKYGRKSIFIDLGLVGLFGAYTALSTKGVASMLSYTLFRALTFPMTYVMVIILATTAIMQIKYLNQALQRFDATQVIPTQFVLFTLSVILGSAVLYRDFERTTGSDAGKFIGGCALTFLGVWIITTGRPHGDEEDLEQDHDLEREHAIHLAEGEEYDDDVVAFDASFANRPSRRQSPADQEHPSSMSATHHRRPSMHRLTTPAIMLSAEVPSQAVTASNTPAFNTPAAIEYDEEDETLTRNPWASESLVSSISTAQNEPPLLHATASAPILPSEAQTLGPKDTRKPDVNNGELAVSAESARPQTPRHHSVLTAPTPSKNQQRTPSPSPVKQTPATQNEPATPATPSTGRPFKRGSIGSLLPGPLTSPLSGGLSAIVADSLRKGVEMRSLPIGSMERPRRNTRERGELLGSFGGWLGGSGVGAVAGPRGDPADNNTFARRSTSRPGRRRSLAVFDSLAMTAEENGSSVGGRHGSASLEASVVSGGGSVSAGASGTVTPNASPAAAKRGRARSASNPLGALLQRVRSREPKPSSSSGGAATAPRRNAEAVKGEVVVEEEEDARRPKPQATRAQTEP</sequence>
<feature type="transmembrane region" description="Helical" evidence="6">
    <location>
        <begin position="12"/>
        <end position="30"/>
    </location>
</feature>
<evidence type="ECO:0000256" key="3">
    <source>
        <dbReference type="ARBA" id="ARBA00022989"/>
    </source>
</evidence>
<comment type="subcellular location">
    <subcellularLocation>
        <location evidence="1">Membrane</location>
        <topology evidence="1">Multi-pass membrane protein</topology>
    </subcellularLocation>
</comment>
<feature type="region of interest" description="Disordered" evidence="5">
    <location>
        <begin position="472"/>
        <end position="500"/>
    </location>
</feature>
<evidence type="ECO:0000256" key="6">
    <source>
        <dbReference type="SAM" id="Phobius"/>
    </source>
</evidence>
<feature type="compositionally biased region" description="Acidic residues" evidence="5">
    <location>
        <begin position="164"/>
        <end position="176"/>
    </location>
</feature>
<evidence type="ECO:0000313" key="8">
    <source>
        <dbReference type="Proteomes" id="UP001363622"/>
    </source>
</evidence>
<keyword evidence="3 6" id="KW-1133">Transmembrane helix</keyword>
<feature type="transmembrane region" description="Helical" evidence="6">
    <location>
        <begin position="348"/>
        <end position="368"/>
    </location>
</feature>
<reference evidence="7 8" key="1">
    <citation type="submission" date="2024-04" db="EMBL/GenBank/DDBJ databases">
        <title>Phyllosticta paracitricarpa is synonymous to the EU quarantine fungus P. citricarpa based on phylogenomic analyses.</title>
        <authorList>
            <consortium name="Lawrence Berkeley National Laboratory"/>
            <person name="Van Ingen-Buijs V.A."/>
            <person name="Van Westerhoven A.C."/>
            <person name="Haridas S."/>
            <person name="Skiadas P."/>
            <person name="Martin F."/>
            <person name="Groenewald J.Z."/>
            <person name="Crous P.W."/>
            <person name="Seidl M.F."/>
        </authorList>
    </citation>
    <scope>NUCLEOTIDE SEQUENCE [LARGE SCALE GENOMIC DNA]</scope>
    <source>
        <strain evidence="7 8">CBS 123371</strain>
    </source>
</reference>
<dbReference type="Pfam" id="PF05653">
    <property type="entry name" value="Mg_trans_NIPA"/>
    <property type="match status" value="1"/>
</dbReference>
<dbReference type="EMBL" id="JBBPHU010000001">
    <property type="protein sequence ID" value="KAK7524326.1"/>
    <property type="molecule type" value="Genomic_DNA"/>
</dbReference>
<feature type="region of interest" description="Disordered" evidence="5">
    <location>
        <begin position="570"/>
        <end position="672"/>
    </location>
</feature>
<feature type="transmembrane region" description="Helical" evidence="6">
    <location>
        <begin position="286"/>
        <end position="304"/>
    </location>
</feature>
<dbReference type="InterPro" id="IPR008521">
    <property type="entry name" value="Mg_trans_NIPA"/>
</dbReference>
<dbReference type="PANTHER" id="PTHR12570:SF65">
    <property type="entry name" value="MAGNESIUM TRANSPORTER NIPA9-RELATED"/>
    <property type="match status" value="1"/>
</dbReference>
<feature type="compositionally biased region" description="Basic residues" evidence="5">
    <location>
        <begin position="744"/>
        <end position="753"/>
    </location>
</feature>
<feature type="compositionally biased region" description="Polar residues" evidence="5">
    <location>
        <begin position="616"/>
        <end position="651"/>
    </location>
</feature>
<feature type="transmembrane region" description="Helical" evidence="6">
    <location>
        <begin position="248"/>
        <end position="266"/>
    </location>
</feature>
<dbReference type="Proteomes" id="UP001363622">
    <property type="component" value="Unassembled WGS sequence"/>
</dbReference>
<feature type="compositionally biased region" description="Low complexity" evidence="5">
    <location>
        <begin position="658"/>
        <end position="672"/>
    </location>
</feature>
<dbReference type="InterPro" id="IPR037185">
    <property type="entry name" value="EmrE-like"/>
</dbReference>
<feature type="transmembrane region" description="Helical" evidence="6">
    <location>
        <begin position="60"/>
        <end position="80"/>
    </location>
</feature>
<evidence type="ECO:0000256" key="1">
    <source>
        <dbReference type="ARBA" id="ARBA00004141"/>
    </source>
</evidence>
<evidence type="ECO:0000256" key="2">
    <source>
        <dbReference type="ARBA" id="ARBA00022692"/>
    </source>
</evidence>
<organism evidence="7 8">
    <name type="scientific">Phyllosticta citriasiana</name>
    <dbReference type="NCBI Taxonomy" id="595635"/>
    <lineage>
        <taxon>Eukaryota</taxon>
        <taxon>Fungi</taxon>
        <taxon>Dikarya</taxon>
        <taxon>Ascomycota</taxon>
        <taxon>Pezizomycotina</taxon>
        <taxon>Dothideomycetes</taxon>
        <taxon>Dothideomycetes incertae sedis</taxon>
        <taxon>Botryosphaeriales</taxon>
        <taxon>Phyllostictaceae</taxon>
        <taxon>Phyllosticta</taxon>
    </lineage>
</organism>
<feature type="compositionally biased region" description="Polar residues" evidence="5">
    <location>
        <begin position="478"/>
        <end position="492"/>
    </location>
</feature>
<feature type="compositionally biased region" description="Low complexity" evidence="5">
    <location>
        <begin position="792"/>
        <end position="808"/>
    </location>
</feature>
<proteinExistence type="predicted"/>
<keyword evidence="2 6" id="KW-0812">Transmembrane</keyword>
<accession>A0ABR1L1A2</accession>
<dbReference type="PANTHER" id="PTHR12570">
    <property type="match status" value="1"/>
</dbReference>
<evidence type="ECO:0000256" key="5">
    <source>
        <dbReference type="SAM" id="MobiDB-lite"/>
    </source>
</evidence>
<feature type="region of interest" description="Disordered" evidence="5">
    <location>
        <begin position="94"/>
        <end position="177"/>
    </location>
</feature>
<dbReference type="SUPFAM" id="SSF103481">
    <property type="entry name" value="Multidrug resistance efflux transporter EmrE"/>
    <property type="match status" value="1"/>
</dbReference>